<organism evidence="2 3">
    <name type="scientific">Pseudocohnilembus persalinus</name>
    <name type="common">Ciliate</name>
    <dbReference type="NCBI Taxonomy" id="266149"/>
    <lineage>
        <taxon>Eukaryota</taxon>
        <taxon>Sar</taxon>
        <taxon>Alveolata</taxon>
        <taxon>Ciliophora</taxon>
        <taxon>Intramacronucleata</taxon>
        <taxon>Oligohymenophorea</taxon>
        <taxon>Scuticociliatia</taxon>
        <taxon>Philasterida</taxon>
        <taxon>Pseudocohnilembidae</taxon>
        <taxon>Pseudocohnilembus</taxon>
    </lineage>
</organism>
<comment type="caution">
    <text evidence="2">The sequence shown here is derived from an EMBL/GenBank/DDBJ whole genome shotgun (WGS) entry which is preliminary data.</text>
</comment>
<keyword evidence="1" id="KW-0472">Membrane</keyword>
<dbReference type="EMBL" id="LDAU01000040">
    <property type="protein sequence ID" value="KRX10009.1"/>
    <property type="molecule type" value="Genomic_DNA"/>
</dbReference>
<dbReference type="InParanoid" id="A0A0V0R6A7"/>
<keyword evidence="1" id="KW-1133">Transmembrane helix</keyword>
<reference evidence="2 3" key="1">
    <citation type="journal article" date="2015" name="Sci. Rep.">
        <title>Genome of the facultative scuticociliatosis pathogen Pseudocohnilembus persalinus provides insight into its virulence through horizontal gene transfer.</title>
        <authorList>
            <person name="Xiong J."/>
            <person name="Wang G."/>
            <person name="Cheng J."/>
            <person name="Tian M."/>
            <person name="Pan X."/>
            <person name="Warren A."/>
            <person name="Jiang C."/>
            <person name="Yuan D."/>
            <person name="Miao W."/>
        </authorList>
    </citation>
    <scope>NUCLEOTIDE SEQUENCE [LARGE SCALE GENOMIC DNA]</scope>
    <source>
        <strain evidence="2">36N120E</strain>
    </source>
</reference>
<proteinExistence type="predicted"/>
<name>A0A0V0R6A7_PSEPJ</name>
<protein>
    <submittedName>
        <fullName evidence="2">Uncharacterized protein</fullName>
    </submittedName>
</protein>
<dbReference type="AlphaFoldDB" id="A0A0V0R6A7"/>
<evidence type="ECO:0000313" key="3">
    <source>
        <dbReference type="Proteomes" id="UP000054937"/>
    </source>
</evidence>
<keyword evidence="1" id="KW-0812">Transmembrane</keyword>
<dbReference type="Proteomes" id="UP000054937">
    <property type="component" value="Unassembled WGS sequence"/>
</dbReference>
<evidence type="ECO:0000256" key="1">
    <source>
        <dbReference type="SAM" id="Phobius"/>
    </source>
</evidence>
<keyword evidence="3" id="KW-1185">Reference proteome</keyword>
<accession>A0A0V0R6A7</accession>
<feature type="transmembrane region" description="Helical" evidence="1">
    <location>
        <begin position="29"/>
        <end position="50"/>
    </location>
</feature>
<gene>
    <name evidence="2" type="ORF">PPERSA_08412</name>
</gene>
<sequence>MYISWFPVVLISLIHPEQMNDKIYMIIKTIFWILPFLDAPLNVIFWYISVKIKIKLIKKKIQDQIEESQVKFSLVSDETEYGQNSEQIQSLLREQKSKMKTIKNDEIQNNNRYQSTTLEVI</sequence>
<evidence type="ECO:0000313" key="2">
    <source>
        <dbReference type="EMBL" id="KRX10009.1"/>
    </source>
</evidence>